<evidence type="ECO:0000313" key="2">
    <source>
        <dbReference type="Proteomes" id="UP000008141"/>
    </source>
</evidence>
<dbReference type="InterPro" id="IPR036691">
    <property type="entry name" value="Endo/exonu/phosph_ase_sf"/>
</dbReference>
<protein>
    <submittedName>
        <fullName evidence="1">Uncharacterized protein</fullName>
    </submittedName>
</protein>
<dbReference type="Gene3D" id="3.60.10.10">
    <property type="entry name" value="Endonuclease/exonuclease/phosphatase"/>
    <property type="match status" value="1"/>
</dbReference>
<organism evidence="2">
    <name type="scientific">Chlorella variabilis</name>
    <name type="common">Green alga</name>
    <dbReference type="NCBI Taxonomy" id="554065"/>
    <lineage>
        <taxon>Eukaryota</taxon>
        <taxon>Viridiplantae</taxon>
        <taxon>Chlorophyta</taxon>
        <taxon>core chlorophytes</taxon>
        <taxon>Trebouxiophyceae</taxon>
        <taxon>Chlorellales</taxon>
        <taxon>Chlorellaceae</taxon>
        <taxon>Chlorella clade</taxon>
        <taxon>Chlorella</taxon>
    </lineage>
</organism>
<reference evidence="1 2" key="1">
    <citation type="journal article" date="2010" name="Plant Cell">
        <title>The Chlorella variabilis NC64A genome reveals adaptation to photosymbiosis, coevolution with viruses, and cryptic sex.</title>
        <authorList>
            <person name="Blanc G."/>
            <person name="Duncan G."/>
            <person name="Agarkova I."/>
            <person name="Borodovsky M."/>
            <person name="Gurnon J."/>
            <person name="Kuo A."/>
            <person name="Lindquist E."/>
            <person name="Lucas S."/>
            <person name="Pangilinan J."/>
            <person name="Polle J."/>
            <person name="Salamov A."/>
            <person name="Terry A."/>
            <person name="Yamada T."/>
            <person name="Dunigan D.D."/>
            <person name="Grigoriev I.V."/>
            <person name="Claverie J.M."/>
            <person name="Van Etten J.L."/>
        </authorList>
    </citation>
    <scope>NUCLEOTIDE SEQUENCE [LARGE SCALE GENOMIC DNA]</scope>
    <source>
        <strain evidence="1 2">NC64A</strain>
    </source>
</reference>
<dbReference type="Proteomes" id="UP000008141">
    <property type="component" value="Unassembled WGS sequence"/>
</dbReference>
<keyword evidence="2" id="KW-1185">Reference proteome</keyword>
<dbReference type="KEGG" id="cvr:CHLNCDRAFT_133457"/>
<dbReference type="RefSeq" id="XP_005852213.1">
    <property type="nucleotide sequence ID" value="XM_005852151.1"/>
</dbReference>
<gene>
    <name evidence="1" type="ORF">CHLNCDRAFT_133457</name>
</gene>
<dbReference type="AlphaFoldDB" id="E1Z352"/>
<dbReference type="EMBL" id="GL433835">
    <property type="protein sequence ID" value="EFN60111.1"/>
    <property type="molecule type" value="Genomic_DNA"/>
</dbReference>
<dbReference type="InParanoid" id="E1Z352"/>
<dbReference type="GeneID" id="17359522"/>
<name>E1Z352_CHLVA</name>
<evidence type="ECO:0000313" key="1">
    <source>
        <dbReference type="EMBL" id="EFN60111.1"/>
    </source>
</evidence>
<sequence>MNWIARNGKEPWVPYPRGRGWYDLWWSLHGERSSHPLPGWTYDPSVVQLKGETSNASTQSRLDRFLGRLPDWRPAHMEVVGGERICDPRTGRELTRMD</sequence>
<accession>E1Z352</accession>
<proteinExistence type="predicted"/>